<dbReference type="PANTHER" id="PTHR21547">
    <property type="entry name" value="CLUSTERIN ASSOCIATED PROTEIN 1"/>
    <property type="match status" value="1"/>
</dbReference>
<accession>A0A814NF71</accession>
<dbReference type="PANTHER" id="PTHR21547:SF0">
    <property type="entry name" value="CLUSTERIN-ASSOCIATED PROTEIN 1"/>
    <property type="match status" value="1"/>
</dbReference>
<keyword evidence="6" id="KW-0966">Cell projection</keyword>
<feature type="compositionally biased region" description="Basic and acidic residues" evidence="7">
    <location>
        <begin position="312"/>
        <end position="322"/>
    </location>
</feature>
<evidence type="ECO:0000256" key="2">
    <source>
        <dbReference type="ARBA" id="ARBA00008340"/>
    </source>
</evidence>
<proteinExistence type="inferred from homology"/>
<feature type="region of interest" description="Disordered" evidence="7">
    <location>
        <begin position="312"/>
        <end position="445"/>
    </location>
</feature>
<dbReference type="GO" id="GO:0005929">
    <property type="term" value="C:cilium"/>
    <property type="evidence" value="ECO:0007669"/>
    <property type="project" value="UniProtKB-SubCell"/>
</dbReference>
<sequence length="445" mass="51705">MTYRDISHLCEMARVLSYPRLISMENFRQPNFRLVAELMTWLVKQYDPQSDVPNDIEGEQDRVLFIRTVAQIIATKAHMKLNTKKLYQADGYAVKEILKVITPLYKALRDSENKNFDDEDDVDYQYRYAINDDMTTLKNARLLCSTITQKGANLHELLGKEVDAREARQDVINRAMELSEVQEGIKEAENAAKREFLKCDKLINNVQIDEVALDEKIAKRMEEINRHQRRLDMLRSVRPSFMNDFEKCEIELNELYGNYVLKFRILTYLEKELEGHFRNQREKVLEVSRQYMQSINSQITEQEQQRFNRELQDPNDEIGVHSDEEEDEESDEEDDEESENDDEDINQSPPPRGNKLENGAEGQAYGGMTADLSDDEDQMQMGRGVGGAGMDDEDDDLGMEMDPRRRNSSVRQRGAMSGQPSANDGQRRQRQQPQQLAPYAEDDDF</sequence>
<dbReference type="EMBL" id="CAJNOU010000796">
    <property type="protein sequence ID" value="CAF1090633.1"/>
    <property type="molecule type" value="Genomic_DNA"/>
</dbReference>
<reference evidence="8" key="1">
    <citation type="submission" date="2021-02" db="EMBL/GenBank/DDBJ databases">
        <authorList>
            <person name="Nowell W R."/>
        </authorList>
    </citation>
    <scope>NUCLEOTIDE SEQUENCE</scope>
</reference>
<dbReference type="GO" id="GO:0060271">
    <property type="term" value="P:cilium assembly"/>
    <property type="evidence" value="ECO:0007669"/>
    <property type="project" value="TreeGrafter"/>
</dbReference>
<name>A0A814NF71_9BILA</name>
<keyword evidence="5" id="KW-0969">Cilium</keyword>
<dbReference type="Pfam" id="PF10234">
    <property type="entry name" value="Cluap1"/>
    <property type="match status" value="1"/>
</dbReference>
<dbReference type="GO" id="GO:0030992">
    <property type="term" value="C:intraciliary transport particle B"/>
    <property type="evidence" value="ECO:0007669"/>
    <property type="project" value="TreeGrafter"/>
</dbReference>
<evidence type="ECO:0008006" key="11">
    <source>
        <dbReference type="Google" id="ProtNLM"/>
    </source>
</evidence>
<evidence type="ECO:0000256" key="1">
    <source>
        <dbReference type="ARBA" id="ARBA00004138"/>
    </source>
</evidence>
<dbReference type="InterPro" id="IPR019366">
    <property type="entry name" value="Clusterin-associated_protein-1"/>
</dbReference>
<protein>
    <recommendedName>
        <fullName evidence="11">Clusterin-associated protein 1</fullName>
    </recommendedName>
</protein>
<feature type="compositionally biased region" description="Acidic residues" evidence="7">
    <location>
        <begin position="323"/>
        <end position="345"/>
    </location>
</feature>
<evidence type="ECO:0000256" key="4">
    <source>
        <dbReference type="ARBA" id="ARBA00023054"/>
    </source>
</evidence>
<feature type="compositionally biased region" description="Acidic residues" evidence="7">
    <location>
        <begin position="390"/>
        <end position="399"/>
    </location>
</feature>
<evidence type="ECO:0000256" key="7">
    <source>
        <dbReference type="SAM" id="MobiDB-lite"/>
    </source>
</evidence>
<comment type="subcellular location">
    <subcellularLocation>
        <location evidence="1">Cell projection</location>
        <location evidence="1">Cilium</location>
    </subcellularLocation>
</comment>
<evidence type="ECO:0000256" key="5">
    <source>
        <dbReference type="ARBA" id="ARBA00023069"/>
    </source>
</evidence>
<dbReference type="Proteomes" id="UP000663874">
    <property type="component" value="Unassembled WGS sequence"/>
</dbReference>
<dbReference type="Proteomes" id="UP000663889">
    <property type="component" value="Unassembled WGS sequence"/>
</dbReference>
<keyword evidence="3" id="KW-0970">Cilium biogenesis/degradation</keyword>
<dbReference type="GO" id="GO:0005815">
    <property type="term" value="C:microtubule organizing center"/>
    <property type="evidence" value="ECO:0007669"/>
    <property type="project" value="TreeGrafter"/>
</dbReference>
<evidence type="ECO:0000256" key="6">
    <source>
        <dbReference type="ARBA" id="ARBA00023273"/>
    </source>
</evidence>
<dbReference type="EMBL" id="CAJOBE010000025">
    <property type="protein sequence ID" value="CAF3543589.1"/>
    <property type="molecule type" value="Genomic_DNA"/>
</dbReference>
<keyword evidence="4" id="KW-0175">Coiled coil</keyword>
<organism evidence="8 10">
    <name type="scientific">Rotaria sordida</name>
    <dbReference type="NCBI Taxonomy" id="392033"/>
    <lineage>
        <taxon>Eukaryota</taxon>
        <taxon>Metazoa</taxon>
        <taxon>Spiralia</taxon>
        <taxon>Gnathifera</taxon>
        <taxon>Rotifera</taxon>
        <taxon>Eurotatoria</taxon>
        <taxon>Bdelloidea</taxon>
        <taxon>Philodinida</taxon>
        <taxon>Philodinidae</taxon>
        <taxon>Rotaria</taxon>
    </lineage>
</organism>
<evidence type="ECO:0000313" key="8">
    <source>
        <dbReference type="EMBL" id="CAF1090633.1"/>
    </source>
</evidence>
<comment type="caution">
    <text evidence="8">The sequence shown here is derived from an EMBL/GenBank/DDBJ whole genome shotgun (WGS) entry which is preliminary data.</text>
</comment>
<evidence type="ECO:0000256" key="3">
    <source>
        <dbReference type="ARBA" id="ARBA00022794"/>
    </source>
</evidence>
<gene>
    <name evidence="9" type="ORF">FNK824_LOCUS592</name>
    <name evidence="8" type="ORF">SEV965_LOCUS15343</name>
</gene>
<dbReference type="AlphaFoldDB" id="A0A814NF71"/>
<evidence type="ECO:0000313" key="9">
    <source>
        <dbReference type="EMBL" id="CAF3543589.1"/>
    </source>
</evidence>
<comment type="similarity">
    <text evidence="2">Belongs to the CLUAP1 family.</text>
</comment>
<evidence type="ECO:0000313" key="10">
    <source>
        <dbReference type="Proteomes" id="UP000663889"/>
    </source>
</evidence>